<accession>A0AB38EMH1</accession>
<dbReference type="Proteomes" id="UP000237580">
    <property type="component" value="Unassembled WGS sequence"/>
</dbReference>
<sequence>MKRTPKTPAQHAKDYRDRKKAEAERLGIEKVTISLASGVKAGMSAAMKRNGINSPQEAWQNLGLHFMRASSAEQDRMLKTDASGSDFTQL</sequence>
<dbReference type="AlphaFoldDB" id="A0AB38EMH1"/>
<comment type="caution">
    <text evidence="2">The sequence shown here is derived from an EMBL/GenBank/DDBJ whole genome shotgun (WGS) entry which is preliminary data.</text>
</comment>
<protein>
    <submittedName>
        <fullName evidence="2">Uncharacterized protein</fullName>
    </submittedName>
</protein>
<evidence type="ECO:0000313" key="2">
    <source>
        <dbReference type="EMBL" id="SOQ15749.1"/>
    </source>
</evidence>
<proteinExistence type="predicted"/>
<feature type="region of interest" description="Disordered" evidence="1">
    <location>
        <begin position="1"/>
        <end position="21"/>
    </location>
</feature>
<feature type="compositionally biased region" description="Basic and acidic residues" evidence="1">
    <location>
        <begin position="11"/>
        <end position="21"/>
    </location>
</feature>
<name>A0AB38EMH1_9PSED</name>
<reference evidence="2 3" key="1">
    <citation type="submission" date="2017-11" db="EMBL/GenBank/DDBJ databases">
        <authorList>
            <person name="Blom J."/>
        </authorList>
    </citation>
    <scope>NUCLEOTIDE SEQUENCE [LARGE SCALE GENOMIC DNA]</scope>
    <source>
        <strain evidence="2">NCPPB 2254</strain>
    </source>
</reference>
<dbReference type="RefSeq" id="WP_099265374.1">
    <property type="nucleotide sequence ID" value="NZ_ODAL01000164.1"/>
</dbReference>
<organism evidence="2 3">
    <name type="scientific">Pseudomonas syringae pv. persicae</name>
    <dbReference type="NCBI Taxonomy" id="237306"/>
    <lineage>
        <taxon>Bacteria</taxon>
        <taxon>Pseudomonadati</taxon>
        <taxon>Pseudomonadota</taxon>
        <taxon>Gammaproteobacteria</taxon>
        <taxon>Pseudomonadales</taxon>
        <taxon>Pseudomonadaceae</taxon>
        <taxon>Pseudomonas</taxon>
    </lineage>
</organism>
<evidence type="ECO:0000313" key="3">
    <source>
        <dbReference type="Proteomes" id="UP000237580"/>
    </source>
</evidence>
<dbReference type="EMBL" id="ODAM01000161">
    <property type="protein sequence ID" value="SOQ15749.1"/>
    <property type="molecule type" value="Genomic_DNA"/>
</dbReference>
<evidence type="ECO:0000256" key="1">
    <source>
        <dbReference type="SAM" id="MobiDB-lite"/>
    </source>
</evidence>
<gene>
    <name evidence="2" type="ORF">NCPPB2254_05614</name>
</gene>